<evidence type="ECO:0000256" key="3">
    <source>
        <dbReference type="ARBA" id="ARBA00022723"/>
    </source>
</evidence>
<dbReference type="PROSITE" id="PS00028">
    <property type="entry name" value="ZINC_FINGER_C2H2_1"/>
    <property type="match status" value="5"/>
</dbReference>
<proteinExistence type="inferred from homology"/>
<feature type="domain" description="KRAB" evidence="13">
    <location>
        <begin position="27"/>
        <end position="121"/>
    </location>
</feature>
<dbReference type="GO" id="GO:0008270">
    <property type="term" value="F:zinc ion binding"/>
    <property type="evidence" value="ECO:0007669"/>
    <property type="project" value="UniProtKB-KW"/>
</dbReference>
<comment type="caution">
    <text evidence="14">The sequence shown here is derived from an EMBL/GenBank/DDBJ whole genome shotgun (WGS) entry which is preliminary data.</text>
</comment>
<gene>
    <name evidence="14" type="ORF">HJG60_020810</name>
</gene>
<dbReference type="PANTHER" id="PTHR16515:SF66">
    <property type="entry name" value="C2H2-TYPE DOMAIN-CONTAINING PROTEIN"/>
    <property type="match status" value="1"/>
</dbReference>
<keyword evidence="5 11" id="KW-0863">Zinc-finger</keyword>
<dbReference type="AlphaFoldDB" id="A0A833YVS1"/>
<dbReference type="FunFam" id="3.30.160.60:FF:002343">
    <property type="entry name" value="Zinc finger protein 33A"/>
    <property type="match status" value="2"/>
</dbReference>
<dbReference type="Pfam" id="PF00096">
    <property type="entry name" value="zf-C2H2"/>
    <property type="match status" value="6"/>
</dbReference>
<name>A0A833YVS1_9CHIR</name>
<feature type="domain" description="C2H2-type" evidence="12">
    <location>
        <begin position="309"/>
        <end position="336"/>
    </location>
</feature>
<evidence type="ECO:0000256" key="10">
    <source>
        <dbReference type="ARBA" id="ARBA00023242"/>
    </source>
</evidence>
<dbReference type="SMART" id="SM00349">
    <property type="entry name" value="KRAB"/>
    <property type="match status" value="1"/>
</dbReference>
<dbReference type="GO" id="GO:0003677">
    <property type="term" value="F:DNA binding"/>
    <property type="evidence" value="ECO:0007669"/>
    <property type="project" value="UniProtKB-KW"/>
</dbReference>
<feature type="domain" description="C2H2-type" evidence="12">
    <location>
        <begin position="505"/>
        <end position="529"/>
    </location>
</feature>
<dbReference type="FunFam" id="3.30.160.60:FF:000135">
    <property type="entry name" value="Zinc finger protein 358"/>
    <property type="match status" value="1"/>
</dbReference>
<comment type="similarity">
    <text evidence="2">Belongs to the krueppel C2H2-type zinc-finger protein family.</text>
</comment>
<keyword evidence="8" id="KW-0238">DNA-binding</keyword>
<evidence type="ECO:0000256" key="8">
    <source>
        <dbReference type="ARBA" id="ARBA00023125"/>
    </source>
</evidence>
<dbReference type="SUPFAM" id="SSF57667">
    <property type="entry name" value="beta-beta-alpha zinc fingers"/>
    <property type="match status" value="5"/>
</dbReference>
<accession>A0A833YVS1</accession>
<evidence type="ECO:0000256" key="9">
    <source>
        <dbReference type="ARBA" id="ARBA00023163"/>
    </source>
</evidence>
<organism evidence="14 15">
    <name type="scientific">Phyllostomus discolor</name>
    <name type="common">pale spear-nosed bat</name>
    <dbReference type="NCBI Taxonomy" id="89673"/>
    <lineage>
        <taxon>Eukaryota</taxon>
        <taxon>Metazoa</taxon>
        <taxon>Chordata</taxon>
        <taxon>Craniata</taxon>
        <taxon>Vertebrata</taxon>
        <taxon>Euteleostomi</taxon>
        <taxon>Mammalia</taxon>
        <taxon>Eutheria</taxon>
        <taxon>Laurasiatheria</taxon>
        <taxon>Chiroptera</taxon>
        <taxon>Yangochiroptera</taxon>
        <taxon>Phyllostomidae</taxon>
        <taxon>Phyllostominae</taxon>
        <taxon>Phyllostomus</taxon>
    </lineage>
</organism>
<keyword evidence="7" id="KW-0805">Transcription regulation</keyword>
<dbReference type="EMBL" id="JABVXQ010000014">
    <property type="protein sequence ID" value="KAF6080150.1"/>
    <property type="molecule type" value="Genomic_DNA"/>
</dbReference>
<dbReference type="GO" id="GO:0006355">
    <property type="term" value="P:regulation of DNA-templated transcription"/>
    <property type="evidence" value="ECO:0007669"/>
    <property type="project" value="InterPro"/>
</dbReference>
<evidence type="ECO:0000256" key="6">
    <source>
        <dbReference type="ARBA" id="ARBA00022833"/>
    </source>
</evidence>
<dbReference type="PANTHER" id="PTHR16515">
    <property type="entry name" value="PR DOMAIN ZINC FINGER PROTEIN"/>
    <property type="match status" value="1"/>
</dbReference>
<dbReference type="SMART" id="SM00355">
    <property type="entry name" value="ZnF_C2H2"/>
    <property type="match status" value="8"/>
</dbReference>
<dbReference type="FunFam" id="3.30.160.60:FF:000200">
    <property type="entry name" value="zinc finger protein 510 isoform X2"/>
    <property type="match status" value="1"/>
</dbReference>
<dbReference type="FunFam" id="3.30.160.60:FF:001498">
    <property type="entry name" value="Zinc finger protein 404"/>
    <property type="match status" value="2"/>
</dbReference>
<feature type="domain" description="C2H2-type" evidence="12">
    <location>
        <begin position="251"/>
        <end position="281"/>
    </location>
</feature>
<dbReference type="Gene3D" id="6.10.140.140">
    <property type="match status" value="1"/>
</dbReference>
<dbReference type="InterPro" id="IPR013087">
    <property type="entry name" value="Znf_C2H2_type"/>
</dbReference>
<evidence type="ECO:0000259" key="13">
    <source>
        <dbReference type="PROSITE" id="PS50805"/>
    </source>
</evidence>
<feature type="domain" description="C2H2-type" evidence="12">
    <location>
        <begin position="477"/>
        <end position="504"/>
    </location>
</feature>
<feature type="domain" description="C2H2-type" evidence="12">
    <location>
        <begin position="449"/>
        <end position="476"/>
    </location>
</feature>
<dbReference type="GO" id="GO:0005634">
    <property type="term" value="C:nucleus"/>
    <property type="evidence" value="ECO:0007669"/>
    <property type="project" value="UniProtKB-SubCell"/>
</dbReference>
<dbReference type="InterPro" id="IPR036051">
    <property type="entry name" value="KRAB_dom_sf"/>
</dbReference>
<keyword evidence="9" id="KW-0804">Transcription</keyword>
<evidence type="ECO:0000256" key="2">
    <source>
        <dbReference type="ARBA" id="ARBA00006991"/>
    </source>
</evidence>
<keyword evidence="4" id="KW-0677">Repeat</keyword>
<evidence type="ECO:0000313" key="14">
    <source>
        <dbReference type="EMBL" id="KAF6080150.1"/>
    </source>
</evidence>
<dbReference type="Proteomes" id="UP000664940">
    <property type="component" value="Unassembled WGS sequence"/>
</dbReference>
<dbReference type="InterPro" id="IPR036236">
    <property type="entry name" value="Znf_C2H2_sf"/>
</dbReference>
<keyword evidence="3" id="KW-0479">Metal-binding</keyword>
<dbReference type="CDD" id="cd07765">
    <property type="entry name" value="KRAB_A-box"/>
    <property type="match status" value="1"/>
</dbReference>
<evidence type="ECO:0000256" key="4">
    <source>
        <dbReference type="ARBA" id="ARBA00022737"/>
    </source>
</evidence>
<feature type="domain" description="C2H2-type" evidence="12">
    <location>
        <begin position="421"/>
        <end position="448"/>
    </location>
</feature>
<evidence type="ECO:0000259" key="12">
    <source>
        <dbReference type="PROSITE" id="PS50157"/>
    </source>
</evidence>
<dbReference type="SUPFAM" id="SSF109640">
    <property type="entry name" value="KRAB domain (Kruppel-associated box)"/>
    <property type="match status" value="1"/>
</dbReference>
<feature type="domain" description="C2H2-type" evidence="12">
    <location>
        <begin position="393"/>
        <end position="420"/>
    </location>
</feature>
<evidence type="ECO:0000256" key="5">
    <source>
        <dbReference type="ARBA" id="ARBA00022771"/>
    </source>
</evidence>
<keyword evidence="10" id="KW-0539">Nucleus</keyword>
<evidence type="ECO:0000256" key="1">
    <source>
        <dbReference type="ARBA" id="ARBA00004123"/>
    </source>
</evidence>
<comment type="subcellular location">
    <subcellularLocation>
        <location evidence="1">Nucleus</location>
    </subcellularLocation>
</comment>
<sequence>MGPFHLSARLQLLKPGRTVPNREQGHVTFEDVFMCFSWEEWRLPDEAQRCLYYDVMLENLALISSLGCCPEAEYMEAPFEHSVSVQRVSQIRTSNVDLSLKKAQPCEKYGLISSDILHFALSTGKLMTSKNCTGVMCLGENCTYLYQKQHVGQKPFRSHVNRALFVKSCKLNVAGKTLIFRETGKDFMARYEFLQQQVFYNKENSNNRAKCVAVFQKGKVQLSALNNWEEHMKSFSHKHMLVRHQRVLTRESCFMSHGCGKLFSKSGSLIRHQNFHTGERAFESGKCGTLFKKSHDVEPWRGKTRESPYECTECGKSFTRNSHLVAHRRVHTGERPYECGECGKSFKYKSNLIVHQRIHTRVKPCGYSECGKCFNQKSSLIVHQRVHTEESPHQYNECGKSFKQNSSISFHQEVHIGQRSIECSECSKSFSCKSNLIKHLRVHTGEKPYECGKCGKSFSQSSSLIQYQRVNTGKRPYECNECGKPFSQISAFCYHQRVHTGERPFMCIDCEKSFAAYLSLINRRRIHTG</sequence>
<reference evidence="14 15" key="1">
    <citation type="journal article" date="2020" name="Nature">
        <title>Six reference-quality genomes reveal evolution of bat adaptations.</title>
        <authorList>
            <person name="Jebb D."/>
            <person name="Huang Z."/>
            <person name="Pippel M."/>
            <person name="Hughes G.M."/>
            <person name="Lavrichenko K."/>
            <person name="Devanna P."/>
            <person name="Winkler S."/>
            <person name="Jermiin L.S."/>
            <person name="Skirmuntt E.C."/>
            <person name="Katzourakis A."/>
            <person name="Burkitt-Gray L."/>
            <person name="Ray D.A."/>
            <person name="Sullivan K.A.M."/>
            <person name="Roscito J.G."/>
            <person name="Kirilenko B.M."/>
            <person name="Davalos L.M."/>
            <person name="Corthals A.P."/>
            <person name="Power M.L."/>
            <person name="Jones G."/>
            <person name="Ransome R.D."/>
            <person name="Dechmann D.K.N."/>
            <person name="Locatelli A.G."/>
            <person name="Puechmaille S.J."/>
            <person name="Fedrigo O."/>
            <person name="Jarvis E.D."/>
            <person name="Hiller M."/>
            <person name="Vernes S.C."/>
            <person name="Myers E.W."/>
            <person name="Teeling E.C."/>
        </authorList>
    </citation>
    <scope>NUCLEOTIDE SEQUENCE [LARGE SCALE GENOMIC DNA]</scope>
    <source>
        <strain evidence="14">Bat1K_MPI-CBG_1</strain>
    </source>
</reference>
<dbReference type="Gene3D" id="3.30.160.60">
    <property type="entry name" value="Classic Zinc Finger"/>
    <property type="match status" value="9"/>
</dbReference>
<feature type="domain" description="C2H2-type" evidence="12">
    <location>
        <begin position="363"/>
        <end position="392"/>
    </location>
</feature>
<dbReference type="Pfam" id="PF01352">
    <property type="entry name" value="KRAB"/>
    <property type="match status" value="1"/>
</dbReference>
<dbReference type="InterPro" id="IPR050331">
    <property type="entry name" value="Zinc_finger"/>
</dbReference>
<dbReference type="PROSITE" id="PS50805">
    <property type="entry name" value="KRAB"/>
    <property type="match status" value="1"/>
</dbReference>
<protein>
    <submittedName>
        <fullName evidence="14">Zinc finger protein 418</fullName>
    </submittedName>
</protein>
<dbReference type="PROSITE" id="PS50157">
    <property type="entry name" value="ZINC_FINGER_C2H2_2"/>
    <property type="match status" value="9"/>
</dbReference>
<dbReference type="FunFam" id="3.30.160.60:FF:000098">
    <property type="entry name" value="Zinc finger protein 614"/>
    <property type="match status" value="1"/>
</dbReference>
<evidence type="ECO:0000256" key="7">
    <source>
        <dbReference type="ARBA" id="ARBA00023015"/>
    </source>
</evidence>
<dbReference type="InterPro" id="IPR001909">
    <property type="entry name" value="KRAB"/>
</dbReference>
<keyword evidence="6" id="KW-0862">Zinc</keyword>
<evidence type="ECO:0000313" key="15">
    <source>
        <dbReference type="Proteomes" id="UP000664940"/>
    </source>
</evidence>
<dbReference type="FunFam" id="3.30.160.60:FF:000053">
    <property type="entry name" value="zinc finger protein 182 isoform X1"/>
    <property type="match status" value="1"/>
</dbReference>
<evidence type="ECO:0000256" key="11">
    <source>
        <dbReference type="PROSITE-ProRule" id="PRU00042"/>
    </source>
</evidence>
<feature type="domain" description="C2H2-type" evidence="12">
    <location>
        <begin position="337"/>
        <end position="364"/>
    </location>
</feature>